<organism evidence="1 2">
    <name type="scientific">Microbaculum marinum</name>
    <dbReference type="NCBI Taxonomy" id="1764581"/>
    <lineage>
        <taxon>Bacteria</taxon>
        <taxon>Pseudomonadati</taxon>
        <taxon>Pseudomonadota</taxon>
        <taxon>Alphaproteobacteria</taxon>
        <taxon>Hyphomicrobiales</taxon>
        <taxon>Tepidamorphaceae</taxon>
        <taxon>Microbaculum</taxon>
    </lineage>
</organism>
<evidence type="ECO:0000313" key="2">
    <source>
        <dbReference type="Proteomes" id="UP001378188"/>
    </source>
</evidence>
<dbReference type="GO" id="GO:0008115">
    <property type="term" value="F:sarcosine oxidase activity"/>
    <property type="evidence" value="ECO:0007669"/>
    <property type="project" value="InterPro"/>
</dbReference>
<protein>
    <submittedName>
        <fullName evidence="1">Sarcosine oxidase subunit delta</fullName>
    </submittedName>
</protein>
<dbReference type="EMBL" id="JAZHOF010000007">
    <property type="protein sequence ID" value="MEJ8573226.1"/>
    <property type="molecule type" value="Genomic_DNA"/>
</dbReference>
<sequence>MHIVCPFCGERSVAEFSYEGDATVERPALDASTEDWCAAVYDRVNPRGPHAEYWQHSFGCRAWLRVERDTLTHRISGVRLAGRHAGTAGPAGQGA</sequence>
<dbReference type="AlphaFoldDB" id="A0AAW9RU23"/>
<dbReference type="Gene3D" id="3.30.2270.10">
    <property type="entry name" value="Folate-binding superfamily"/>
    <property type="match status" value="1"/>
</dbReference>
<name>A0AAW9RU23_9HYPH</name>
<dbReference type="Pfam" id="PF04267">
    <property type="entry name" value="SoxD"/>
    <property type="match status" value="1"/>
</dbReference>
<accession>A0AAW9RU23</accession>
<evidence type="ECO:0000313" key="1">
    <source>
        <dbReference type="EMBL" id="MEJ8573226.1"/>
    </source>
</evidence>
<reference evidence="1 2" key="1">
    <citation type="submission" date="2024-02" db="EMBL/GenBank/DDBJ databases">
        <title>Genome analysis and characterization of Microbaculum marinisediminis sp. nov., isolated from marine sediment.</title>
        <authorList>
            <person name="Du Z.-J."/>
            <person name="Ye Y.-Q."/>
            <person name="Zhang Z.-R."/>
            <person name="Yuan S.-M."/>
            <person name="Zhang X.-Y."/>
        </authorList>
    </citation>
    <scope>NUCLEOTIDE SEQUENCE [LARGE SCALE GENOMIC DNA]</scope>
    <source>
        <strain evidence="1 2">SDUM1044001</strain>
    </source>
</reference>
<dbReference type="RefSeq" id="WP_340330927.1">
    <property type="nucleotide sequence ID" value="NZ_JAZHOF010000007.1"/>
</dbReference>
<proteinExistence type="predicted"/>
<dbReference type="InterPro" id="IPR038561">
    <property type="entry name" value="SoxD_sf"/>
</dbReference>
<gene>
    <name evidence="1" type="ORF">V3328_17170</name>
</gene>
<dbReference type="InterPro" id="IPR006279">
    <property type="entry name" value="SoxD"/>
</dbReference>
<dbReference type="Proteomes" id="UP001378188">
    <property type="component" value="Unassembled WGS sequence"/>
</dbReference>
<keyword evidence="2" id="KW-1185">Reference proteome</keyword>
<comment type="caution">
    <text evidence="1">The sequence shown here is derived from an EMBL/GenBank/DDBJ whole genome shotgun (WGS) entry which is preliminary data.</text>
</comment>
<dbReference type="GO" id="GO:0046653">
    <property type="term" value="P:tetrahydrofolate metabolic process"/>
    <property type="evidence" value="ECO:0007669"/>
    <property type="project" value="InterPro"/>
</dbReference>